<dbReference type="Proteomes" id="UP000887564">
    <property type="component" value="Unplaced"/>
</dbReference>
<dbReference type="PANTHER" id="PTHR11140">
    <property type="entry name" value="PRE-MRNA SPLICING FACTOR PRP8"/>
    <property type="match status" value="1"/>
</dbReference>
<dbReference type="WBParaSite" id="PEQ_0000391801-mRNA-1">
    <property type="protein sequence ID" value="PEQ_0000391801-mRNA-1"/>
    <property type="gene ID" value="PEQ_0000391801"/>
</dbReference>
<dbReference type="Pfam" id="PF08083">
    <property type="entry name" value="PROCN"/>
    <property type="match status" value="1"/>
</dbReference>
<evidence type="ECO:0000313" key="3">
    <source>
        <dbReference type="Proteomes" id="UP000887564"/>
    </source>
</evidence>
<name>A0A914RBQ1_PAREQ</name>
<evidence type="ECO:0000313" key="4">
    <source>
        <dbReference type="WBParaSite" id="PEQ_0000391801-mRNA-1"/>
    </source>
</evidence>
<dbReference type="GO" id="GO:0071013">
    <property type="term" value="C:catalytic step 2 spliceosome"/>
    <property type="evidence" value="ECO:0007669"/>
    <property type="project" value="TreeGrafter"/>
</dbReference>
<dbReference type="GO" id="GO:0030623">
    <property type="term" value="F:U5 snRNA binding"/>
    <property type="evidence" value="ECO:0007669"/>
    <property type="project" value="TreeGrafter"/>
</dbReference>
<evidence type="ECO:0000259" key="2">
    <source>
        <dbReference type="Pfam" id="PF08083"/>
    </source>
</evidence>
<keyword evidence="1" id="KW-1133">Transmembrane helix</keyword>
<feature type="domain" description="PROCN" evidence="2">
    <location>
        <begin position="2"/>
        <end position="51"/>
    </location>
</feature>
<dbReference type="AlphaFoldDB" id="A0A914RBQ1"/>
<dbReference type="GO" id="GO:0000244">
    <property type="term" value="P:spliceosomal tri-snRNP complex assembly"/>
    <property type="evidence" value="ECO:0007669"/>
    <property type="project" value="TreeGrafter"/>
</dbReference>
<evidence type="ECO:0000256" key="1">
    <source>
        <dbReference type="SAM" id="Phobius"/>
    </source>
</evidence>
<protein>
    <submittedName>
        <fullName evidence="4">PROCN domain-containing protein</fullName>
    </submittedName>
</protein>
<dbReference type="InterPro" id="IPR012592">
    <property type="entry name" value="PROCN"/>
</dbReference>
<dbReference type="PANTHER" id="PTHR11140:SF0">
    <property type="entry name" value="PRE-MRNA-PROCESSING-SPLICING FACTOR 8"/>
    <property type="match status" value="1"/>
</dbReference>
<feature type="transmembrane region" description="Helical" evidence="1">
    <location>
        <begin position="123"/>
        <end position="146"/>
    </location>
</feature>
<dbReference type="GO" id="GO:0030620">
    <property type="term" value="F:U2 snRNA binding"/>
    <property type="evidence" value="ECO:0007669"/>
    <property type="project" value="TreeGrafter"/>
</dbReference>
<dbReference type="GO" id="GO:0005682">
    <property type="term" value="C:U5 snRNP"/>
    <property type="evidence" value="ECO:0007669"/>
    <property type="project" value="TreeGrafter"/>
</dbReference>
<dbReference type="InterPro" id="IPR027652">
    <property type="entry name" value="PRP8"/>
</dbReference>
<keyword evidence="3" id="KW-1185">Reference proteome</keyword>
<accession>A0A914RBQ1</accession>
<dbReference type="GO" id="GO:0030619">
    <property type="term" value="F:U1 snRNA binding"/>
    <property type="evidence" value="ECO:0007669"/>
    <property type="project" value="TreeGrafter"/>
</dbReference>
<proteinExistence type="predicted"/>
<dbReference type="GO" id="GO:0017070">
    <property type="term" value="F:U6 snRNA binding"/>
    <property type="evidence" value="ECO:0007669"/>
    <property type="project" value="TreeGrafter"/>
</dbReference>
<sequence>MELADGLQYIFSHVGQLTGMYRYKYKLMRQVRMCKDLKHLIYYRFNTGPVDTRKESLKRSLSKESNRISTWNCGIDTALNVHFYLCDIRIRLSLRLGQLISARIDAIIGGVYVERTSDYFVDYCFIAICAILIVAVTTIPSFSVIAEL</sequence>
<keyword evidence="1" id="KW-0472">Membrane</keyword>
<keyword evidence="1" id="KW-0812">Transmembrane</keyword>
<dbReference type="GO" id="GO:0097157">
    <property type="term" value="F:pre-mRNA intronic binding"/>
    <property type="evidence" value="ECO:0007669"/>
    <property type="project" value="TreeGrafter"/>
</dbReference>
<reference evidence="4" key="1">
    <citation type="submission" date="2022-11" db="UniProtKB">
        <authorList>
            <consortium name="WormBaseParasite"/>
        </authorList>
    </citation>
    <scope>IDENTIFICATION</scope>
</reference>
<organism evidence="3 4">
    <name type="scientific">Parascaris equorum</name>
    <name type="common">Equine roundworm</name>
    <dbReference type="NCBI Taxonomy" id="6256"/>
    <lineage>
        <taxon>Eukaryota</taxon>
        <taxon>Metazoa</taxon>
        <taxon>Ecdysozoa</taxon>
        <taxon>Nematoda</taxon>
        <taxon>Chromadorea</taxon>
        <taxon>Rhabditida</taxon>
        <taxon>Spirurina</taxon>
        <taxon>Ascaridomorpha</taxon>
        <taxon>Ascaridoidea</taxon>
        <taxon>Ascarididae</taxon>
        <taxon>Parascaris</taxon>
    </lineage>
</organism>